<dbReference type="EMBL" id="JABFDY010000004">
    <property type="protein sequence ID" value="KAF7708669.1"/>
    <property type="molecule type" value="Genomic_DNA"/>
</dbReference>
<sequence>MHQSETTKDVTDGVLLLTHKPLSLGVEGVFVEFQSTVQSLKHPHCVSTDEDTEMDSQKLRSSEDNQQDELGQKKPRRKDTPVLNSPPLIPGVRLMKGETRLIHFEDEEKETKK</sequence>
<evidence type="ECO:0000313" key="2">
    <source>
        <dbReference type="EMBL" id="KAF7708669.1"/>
    </source>
</evidence>
<proteinExistence type="predicted"/>
<dbReference type="PANTHER" id="PTHR15387:SF0">
    <property type="entry name" value="PROTEIN PHOSPHATASE 1 REGULATORY SUBUNIT 17"/>
    <property type="match status" value="1"/>
</dbReference>
<name>A0A8T0BNG7_SILME</name>
<evidence type="ECO:0000256" key="1">
    <source>
        <dbReference type="SAM" id="MobiDB-lite"/>
    </source>
</evidence>
<feature type="region of interest" description="Disordered" evidence="1">
    <location>
        <begin position="40"/>
        <end position="91"/>
    </location>
</feature>
<reference evidence="2" key="1">
    <citation type="submission" date="2020-08" db="EMBL/GenBank/DDBJ databases">
        <title>Chromosome-level assembly of Southern catfish (Silurus meridionalis) provides insights into visual adaptation to the nocturnal and benthic lifestyles.</title>
        <authorList>
            <person name="Zhang Y."/>
            <person name="Wang D."/>
            <person name="Peng Z."/>
        </authorList>
    </citation>
    <scope>NUCLEOTIDE SEQUENCE</scope>
    <source>
        <strain evidence="2">SWU-2019-XX</strain>
        <tissue evidence="2">Muscle</tissue>
    </source>
</reference>
<comment type="caution">
    <text evidence="2">The sequence shown here is derived from an EMBL/GenBank/DDBJ whole genome shotgun (WGS) entry which is preliminary data.</text>
</comment>
<dbReference type="Proteomes" id="UP000606274">
    <property type="component" value="Unassembled WGS sequence"/>
</dbReference>
<evidence type="ECO:0000313" key="3">
    <source>
        <dbReference type="Proteomes" id="UP000606274"/>
    </source>
</evidence>
<evidence type="ECO:0008006" key="4">
    <source>
        <dbReference type="Google" id="ProtNLM"/>
    </source>
</evidence>
<protein>
    <recommendedName>
        <fullName evidence="4">Protein phosphatase 1 regulatory subunit 17</fullName>
    </recommendedName>
</protein>
<dbReference type="InterPro" id="IPR033242">
    <property type="entry name" value="PPP1R17"/>
</dbReference>
<gene>
    <name evidence="2" type="ORF">HF521_017726</name>
</gene>
<organism evidence="2 3">
    <name type="scientific">Silurus meridionalis</name>
    <name type="common">Southern catfish</name>
    <name type="synonym">Silurus soldatovi meridionalis</name>
    <dbReference type="NCBI Taxonomy" id="175797"/>
    <lineage>
        <taxon>Eukaryota</taxon>
        <taxon>Metazoa</taxon>
        <taxon>Chordata</taxon>
        <taxon>Craniata</taxon>
        <taxon>Vertebrata</taxon>
        <taxon>Euteleostomi</taxon>
        <taxon>Actinopterygii</taxon>
        <taxon>Neopterygii</taxon>
        <taxon>Teleostei</taxon>
        <taxon>Ostariophysi</taxon>
        <taxon>Siluriformes</taxon>
        <taxon>Siluridae</taxon>
        <taxon>Silurus</taxon>
    </lineage>
</organism>
<accession>A0A8T0BNG7</accession>
<dbReference type="AlphaFoldDB" id="A0A8T0BNG7"/>
<keyword evidence="3" id="KW-1185">Reference proteome</keyword>
<dbReference type="PANTHER" id="PTHR15387">
    <property type="entry name" value="PROTEIN PHOSPHATASE 1 REGULATORY SUBUNIT 17"/>
    <property type="match status" value="1"/>
</dbReference>
<dbReference type="GO" id="GO:0004865">
    <property type="term" value="F:protein serine/threonine phosphatase inhibitor activity"/>
    <property type="evidence" value="ECO:0007669"/>
    <property type="project" value="TreeGrafter"/>
</dbReference>